<proteinExistence type="predicted"/>
<comment type="caution">
    <text evidence="1">The sequence shown here is derived from an EMBL/GenBank/DDBJ whole genome shotgun (WGS) entry which is preliminary data.</text>
</comment>
<dbReference type="Gene3D" id="1.20.1070.10">
    <property type="entry name" value="Rhodopsin 7-helix transmembrane proteins"/>
    <property type="match status" value="1"/>
</dbReference>
<name>A0ABQ6M5K0_9STRA</name>
<gene>
    <name evidence="1" type="ORF">TeGR_g7281</name>
</gene>
<reference evidence="1 2" key="1">
    <citation type="journal article" date="2023" name="Commun. Biol.">
        <title>Genome analysis of Parmales, the sister group of diatoms, reveals the evolutionary specialization of diatoms from phago-mixotrophs to photoautotrophs.</title>
        <authorList>
            <person name="Ban H."/>
            <person name="Sato S."/>
            <person name="Yoshikawa S."/>
            <person name="Yamada K."/>
            <person name="Nakamura Y."/>
            <person name="Ichinomiya M."/>
            <person name="Sato N."/>
            <person name="Blanc-Mathieu R."/>
            <person name="Endo H."/>
            <person name="Kuwata A."/>
            <person name="Ogata H."/>
        </authorList>
    </citation>
    <scope>NUCLEOTIDE SEQUENCE [LARGE SCALE GENOMIC DNA]</scope>
</reference>
<keyword evidence="2" id="KW-1185">Reference proteome</keyword>
<protein>
    <recommendedName>
        <fullName evidence="3">G-protein coupled receptors family 1 profile domain-containing protein</fullName>
    </recommendedName>
</protein>
<dbReference type="EMBL" id="BRYB01002456">
    <property type="protein sequence ID" value="GMI19848.1"/>
    <property type="molecule type" value="Genomic_DNA"/>
</dbReference>
<feature type="non-terminal residue" evidence="1">
    <location>
        <position position="1"/>
    </location>
</feature>
<evidence type="ECO:0000313" key="2">
    <source>
        <dbReference type="Proteomes" id="UP001165060"/>
    </source>
</evidence>
<organism evidence="1 2">
    <name type="scientific">Tetraparma gracilis</name>
    <dbReference type="NCBI Taxonomy" id="2962635"/>
    <lineage>
        <taxon>Eukaryota</taxon>
        <taxon>Sar</taxon>
        <taxon>Stramenopiles</taxon>
        <taxon>Ochrophyta</taxon>
        <taxon>Bolidophyceae</taxon>
        <taxon>Parmales</taxon>
        <taxon>Triparmaceae</taxon>
        <taxon>Tetraparma</taxon>
    </lineage>
</organism>
<evidence type="ECO:0008006" key="3">
    <source>
        <dbReference type="Google" id="ProtNLM"/>
    </source>
</evidence>
<dbReference type="SUPFAM" id="SSF81321">
    <property type="entry name" value="Family A G protein-coupled receptor-like"/>
    <property type="match status" value="1"/>
</dbReference>
<sequence length="57" mass="5818">YDNIGGNMATCSSAFNPLIYGIMNKKIRGLMLGLFGMGGKGSAKVSSAGTVASDESQ</sequence>
<dbReference type="Proteomes" id="UP001165060">
    <property type="component" value="Unassembled WGS sequence"/>
</dbReference>
<evidence type="ECO:0000313" key="1">
    <source>
        <dbReference type="EMBL" id="GMI19848.1"/>
    </source>
</evidence>
<accession>A0ABQ6M5K0</accession>